<dbReference type="EMBL" id="CAICTM010000616">
    <property type="protein sequence ID" value="CAB9513849.1"/>
    <property type="molecule type" value="Genomic_DNA"/>
</dbReference>
<feature type="transmembrane region" description="Helical" evidence="3">
    <location>
        <begin position="346"/>
        <end position="365"/>
    </location>
</feature>
<dbReference type="InterPro" id="IPR000731">
    <property type="entry name" value="SSD"/>
</dbReference>
<feature type="transmembrane region" description="Helical" evidence="3">
    <location>
        <begin position="406"/>
        <end position="426"/>
    </location>
</feature>
<keyword evidence="3" id="KW-1133">Transmembrane helix</keyword>
<dbReference type="InterPro" id="IPR051697">
    <property type="entry name" value="Patched_domain-protein"/>
</dbReference>
<organism evidence="5 6">
    <name type="scientific">Seminavis robusta</name>
    <dbReference type="NCBI Taxonomy" id="568900"/>
    <lineage>
        <taxon>Eukaryota</taxon>
        <taxon>Sar</taxon>
        <taxon>Stramenopiles</taxon>
        <taxon>Ochrophyta</taxon>
        <taxon>Bacillariophyta</taxon>
        <taxon>Bacillariophyceae</taxon>
        <taxon>Bacillariophycidae</taxon>
        <taxon>Naviculales</taxon>
        <taxon>Naviculaceae</taxon>
        <taxon>Seminavis</taxon>
    </lineage>
</organism>
<comment type="similarity">
    <text evidence="1">Belongs to the patched family.</text>
</comment>
<accession>A0A9N8E4Q0</accession>
<feature type="transmembrane region" description="Helical" evidence="3">
    <location>
        <begin position="562"/>
        <end position="587"/>
    </location>
</feature>
<dbReference type="Pfam" id="PF12349">
    <property type="entry name" value="Sterol-sensing"/>
    <property type="match status" value="1"/>
</dbReference>
<feature type="transmembrane region" description="Helical" evidence="3">
    <location>
        <begin position="372"/>
        <end position="394"/>
    </location>
</feature>
<dbReference type="Gene3D" id="1.20.1640.10">
    <property type="entry name" value="Multidrug efflux transporter AcrB transmembrane domain"/>
    <property type="match status" value="2"/>
</dbReference>
<feature type="domain" description="SSD" evidence="4">
    <location>
        <begin position="343"/>
        <end position="500"/>
    </location>
</feature>
<keyword evidence="3" id="KW-0472">Membrane</keyword>
<dbReference type="OrthoDB" id="190529at2759"/>
<dbReference type="GO" id="GO:0016020">
    <property type="term" value="C:membrane"/>
    <property type="evidence" value="ECO:0007669"/>
    <property type="project" value="TreeGrafter"/>
</dbReference>
<evidence type="ECO:0000256" key="1">
    <source>
        <dbReference type="ARBA" id="ARBA00005585"/>
    </source>
</evidence>
<feature type="transmembrane region" description="Helical" evidence="3">
    <location>
        <begin position="781"/>
        <end position="800"/>
    </location>
</feature>
<evidence type="ECO:0000259" key="4">
    <source>
        <dbReference type="PROSITE" id="PS50156"/>
    </source>
</evidence>
<feature type="compositionally biased region" description="Polar residues" evidence="2">
    <location>
        <begin position="38"/>
        <end position="70"/>
    </location>
</feature>
<dbReference type="AlphaFoldDB" id="A0A9N8E4Q0"/>
<feature type="transmembrane region" description="Helical" evidence="3">
    <location>
        <begin position="807"/>
        <end position="828"/>
    </location>
</feature>
<evidence type="ECO:0000256" key="2">
    <source>
        <dbReference type="SAM" id="MobiDB-lite"/>
    </source>
</evidence>
<dbReference type="Proteomes" id="UP001153069">
    <property type="component" value="Unassembled WGS sequence"/>
</dbReference>
<sequence>MTKTENRNGGAVAFELNRKTKTSTVVTTSATISRGDDTYSNSNSNSLTFDTPKTTHKSTPNAPSSPESDLTFSQRWTRAIDSVRVRLCGFLKIITHSAATHPWTYVIGITILSIGLVAAGLFTNFQVETNGDVLWPPKGSTTKQHQNWIENESSFSQELDYSVIYVHLDGANLQEDALQAVTRAFEVRDMVQALPGYTDLCDSPYTDPVTNVTMECFHHGVVDFWWQSLKIFQLSVDSNDEATVGMSENQFPYGRDVDPDRIYGNAKYDQAGLLTHTEGYRIDMLFPLRDESKQFVSEQVVDAVFQLQEQWDARDVNSPYKYQLEVLQSTSFDDEFDRAVANDLPLMPAAFIVMSIFCCIVFAQWDRVRSQSLLGFGAVVGVLFSVFTSYGIFFLAGVPMTSATQIVVFVMFGIGLDDAFIISGSYSRTDTKKDPVQRVADTIDDIGLSIALTTLTSALAFGLGCISSITAVYWLCLYAFPTIIIDFLYQITFFISLIVIDERRIQRNKIDCLVCIDAGNKYTENQKQIENQEAQDDGDKPEQQLAEKPSLSSRFMDMYARFLLRPFVKGVVVLAFAALLGACIYGTTQLRQEMDFIDLVPSDSYVKDYFDFLDAHSPSVGIGADVYFRFVDQSDPLIRQEMKDYLLDLAQNDCIQKDPPYIWMNDFDKFVAKDLVLNRSNATLTFNEQLDAFLEDPLYNSLYDHHIVRDKFGNITASRVDVHMDIDLGDSRFLQDRLKLIRHVEGEQPMNQGLAGPDQRCFIFEDTMNMWEFYAVVPEELTFTTVASVVAVSVIGLVFIPHWTAIFFVVPSIVTVYIDLLGLLYFMGVAVNPVSYITLVMSVGLLVDFVMHILLRYYECHGPREERVKETLHTMGSSILVGGISTFLGVMLLAFSTSEIFRTIFRAFIGLVALGIGYGLILLPVVLSMV</sequence>
<dbReference type="SUPFAM" id="SSF82866">
    <property type="entry name" value="Multidrug efflux transporter AcrB transmembrane domain"/>
    <property type="match status" value="2"/>
</dbReference>
<gene>
    <name evidence="5" type="ORF">SEMRO_617_G176150.1</name>
</gene>
<feature type="transmembrane region" description="Helical" evidence="3">
    <location>
        <begin position="879"/>
        <end position="898"/>
    </location>
</feature>
<reference evidence="5" key="1">
    <citation type="submission" date="2020-06" db="EMBL/GenBank/DDBJ databases">
        <authorList>
            <consortium name="Plant Systems Biology data submission"/>
        </authorList>
    </citation>
    <scope>NUCLEOTIDE SEQUENCE</scope>
    <source>
        <strain evidence="5">D6</strain>
    </source>
</reference>
<feature type="transmembrane region" description="Helical" evidence="3">
    <location>
        <begin position="834"/>
        <end position="858"/>
    </location>
</feature>
<feature type="transmembrane region" description="Helical" evidence="3">
    <location>
        <begin position="904"/>
        <end position="927"/>
    </location>
</feature>
<keyword evidence="3" id="KW-0812">Transmembrane</keyword>
<evidence type="ECO:0000313" key="6">
    <source>
        <dbReference type="Proteomes" id="UP001153069"/>
    </source>
</evidence>
<dbReference type="PANTHER" id="PTHR10796:SF92">
    <property type="entry name" value="PATCHED-RELATED, ISOFORM A"/>
    <property type="match status" value="1"/>
</dbReference>
<proteinExistence type="inferred from homology"/>
<name>A0A9N8E4Q0_9STRA</name>
<feature type="transmembrane region" description="Helical" evidence="3">
    <location>
        <begin position="478"/>
        <end position="500"/>
    </location>
</feature>
<dbReference type="InterPro" id="IPR053958">
    <property type="entry name" value="HMGCR/SNAP/NPC1-like_SSD"/>
</dbReference>
<evidence type="ECO:0000256" key="3">
    <source>
        <dbReference type="SAM" id="Phobius"/>
    </source>
</evidence>
<keyword evidence="6" id="KW-1185">Reference proteome</keyword>
<feature type="region of interest" description="Disordered" evidence="2">
    <location>
        <begin position="33"/>
        <end position="70"/>
    </location>
</feature>
<comment type="caution">
    <text evidence="5">The sequence shown here is derived from an EMBL/GenBank/DDBJ whole genome shotgun (WGS) entry which is preliminary data.</text>
</comment>
<dbReference type="PANTHER" id="PTHR10796">
    <property type="entry name" value="PATCHED-RELATED"/>
    <property type="match status" value="1"/>
</dbReference>
<feature type="transmembrane region" description="Helical" evidence="3">
    <location>
        <begin position="446"/>
        <end position="472"/>
    </location>
</feature>
<protein>
    <submittedName>
        <fullName evidence="5">Pick C1-like protein 1</fullName>
    </submittedName>
</protein>
<evidence type="ECO:0000313" key="5">
    <source>
        <dbReference type="EMBL" id="CAB9513849.1"/>
    </source>
</evidence>
<dbReference type="PROSITE" id="PS50156">
    <property type="entry name" value="SSD"/>
    <property type="match status" value="1"/>
</dbReference>